<dbReference type="Pfam" id="PF25597">
    <property type="entry name" value="SH3_retrovirus"/>
    <property type="match status" value="1"/>
</dbReference>
<sequence length="168" mass="19551">MARCMLKAKSMPKEFWAKVVSCAIYLSNRSPTRNVKGQTPQEAWSRVKPKVDHFRVFVSIINAHVPNKGRSKLDDRSVKHVFIGYDENSKGYKLYNPNNGKMVVSKDVEFDEEETCNWEKEEDTYDFLPYFEEGDQEVVVPNEFSTLPPSPTEPLTIDEAIEDKRWRQ</sequence>
<evidence type="ECO:0000313" key="4">
    <source>
        <dbReference type="Proteomes" id="UP000257109"/>
    </source>
</evidence>
<evidence type="ECO:0000256" key="1">
    <source>
        <dbReference type="SAM" id="MobiDB-lite"/>
    </source>
</evidence>
<dbReference type="AlphaFoldDB" id="A0A371HZ92"/>
<protein>
    <recommendedName>
        <fullName evidence="2">Retroviral polymerase SH3-like domain-containing protein</fullName>
    </recommendedName>
</protein>
<dbReference type="PANTHER" id="PTHR42648:SF18">
    <property type="entry name" value="RETROTRANSPOSON, UNCLASSIFIED-LIKE PROTEIN"/>
    <property type="match status" value="1"/>
</dbReference>
<dbReference type="InterPro" id="IPR039537">
    <property type="entry name" value="Retrotran_Ty1/copia-like"/>
</dbReference>
<dbReference type="SUPFAM" id="SSF53098">
    <property type="entry name" value="Ribonuclease H-like"/>
    <property type="match status" value="1"/>
</dbReference>
<feature type="region of interest" description="Disordered" evidence="1">
    <location>
        <begin position="145"/>
        <end position="168"/>
    </location>
</feature>
<dbReference type="OrthoDB" id="6776856at2759"/>
<comment type="caution">
    <text evidence="3">The sequence shown here is derived from an EMBL/GenBank/DDBJ whole genome shotgun (WGS) entry which is preliminary data.</text>
</comment>
<dbReference type="InterPro" id="IPR012337">
    <property type="entry name" value="RNaseH-like_sf"/>
</dbReference>
<dbReference type="STRING" id="157652.A0A371HZ92"/>
<name>A0A371HZ92_MUCPR</name>
<organism evidence="3 4">
    <name type="scientific">Mucuna pruriens</name>
    <name type="common">Velvet bean</name>
    <name type="synonym">Dolichos pruriens</name>
    <dbReference type="NCBI Taxonomy" id="157652"/>
    <lineage>
        <taxon>Eukaryota</taxon>
        <taxon>Viridiplantae</taxon>
        <taxon>Streptophyta</taxon>
        <taxon>Embryophyta</taxon>
        <taxon>Tracheophyta</taxon>
        <taxon>Spermatophyta</taxon>
        <taxon>Magnoliopsida</taxon>
        <taxon>eudicotyledons</taxon>
        <taxon>Gunneridae</taxon>
        <taxon>Pentapetalae</taxon>
        <taxon>rosids</taxon>
        <taxon>fabids</taxon>
        <taxon>Fabales</taxon>
        <taxon>Fabaceae</taxon>
        <taxon>Papilionoideae</taxon>
        <taxon>50 kb inversion clade</taxon>
        <taxon>NPAAA clade</taxon>
        <taxon>indigoferoid/millettioid clade</taxon>
        <taxon>Phaseoleae</taxon>
        <taxon>Mucuna</taxon>
    </lineage>
</organism>
<dbReference type="PANTHER" id="PTHR42648">
    <property type="entry name" value="TRANSPOSASE, PUTATIVE-RELATED"/>
    <property type="match status" value="1"/>
</dbReference>
<evidence type="ECO:0000259" key="2">
    <source>
        <dbReference type="Pfam" id="PF25597"/>
    </source>
</evidence>
<accession>A0A371HZ92</accession>
<dbReference type="InterPro" id="IPR057670">
    <property type="entry name" value="SH3_retrovirus"/>
</dbReference>
<reference evidence="3" key="1">
    <citation type="submission" date="2018-05" db="EMBL/GenBank/DDBJ databases">
        <title>Draft genome of Mucuna pruriens seed.</title>
        <authorList>
            <person name="Nnadi N.E."/>
            <person name="Vos R."/>
            <person name="Hasami M.H."/>
            <person name="Devisetty U.K."/>
            <person name="Aguiy J.C."/>
        </authorList>
    </citation>
    <scope>NUCLEOTIDE SEQUENCE [LARGE SCALE GENOMIC DNA]</scope>
    <source>
        <strain evidence="3">JCA_2017</strain>
    </source>
</reference>
<feature type="domain" description="Retroviral polymerase SH3-like" evidence="2">
    <location>
        <begin position="63"/>
        <end position="122"/>
    </location>
</feature>
<proteinExistence type="predicted"/>
<evidence type="ECO:0000313" key="3">
    <source>
        <dbReference type="EMBL" id="RDY08083.1"/>
    </source>
</evidence>
<gene>
    <name evidence="3" type="ORF">CR513_07727</name>
</gene>
<keyword evidence="4" id="KW-1185">Reference proteome</keyword>
<dbReference type="Proteomes" id="UP000257109">
    <property type="component" value="Unassembled WGS sequence"/>
</dbReference>
<feature type="non-terminal residue" evidence="3">
    <location>
        <position position="168"/>
    </location>
</feature>
<feature type="non-terminal residue" evidence="3">
    <location>
        <position position="1"/>
    </location>
</feature>
<dbReference type="EMBL" id="QJKJ01001343">
    <property type="protein sequence ID" value="RDY08083.1"/>
    <property type="molecule type" value="Genomic_DNA"/>
</dbReference>